<feature type="domain" description="ABC transporter" evidence="11">
    <location>
        <begin position="747"/>
        <end position="982"/>
    </location>
</feature>
<dbReference type="InterPro" id="IPR056264">
    <property type="entry name" value="R2_ABCA1-4-like"/>
</dbReference>
<dbReference type="GO" id="GO:0016020">
    <property type="term" value="C:membrane"/>
    <property type="evidence" value="ECO:0007669"/>
    <property type="project" value="UniProtKB-SubCell"/>
</dbReference>
<evidence type="ECO:0000313" key="12">
    <source>
        <dbReference type="EMBL" id="CBK24476.2"/>
    </source>
</evidence>
<dbReference type="GO" id="GO:0140359">
    <property type="term" value="F:ABC-type transporter activity"/>
    <property type="evidence" value="ECO:0007669"/>
    <property type="project" value="InterPro"/>
</dbReference>
<keyword evidence="7" id="KW-0067">ATP-binding</keyword>
<dbReference type="InterPro" id="IPR017871">
    <property type="entry name" value="ABC_transporter-like_CS"/>
</dbReference>
<dbReference type="PANTHER" id="PTHR19229:SF36">
    <property type="entry name" value="ATP-BINDING CASSETTE SUB-FAMILY A MEMBER 2"/>
    <property type="match status" value="1"/>
</dbReference>
<gene>
    <name evidence="12" type="ORF">GSBLH_T00004211001</name>
</gene>
<dbReference type="GO" id="GO:0005319">
    <property type="term" value="F:lipid transporter activity"/>
    <property type="evidence" value="ECO:0007669"/>
    <property type="project" value="TreeGrafter"/>
</dbReference>
<evidence type="ECO:0000256" key="10">
    <source>
        <dbReference type="SAM" id="Phobius"/>
    </source>
</evidence>
<dbReference type="Pfam" id="PF23321">
    <property type="entry name" value="R1_ABCA1"/>
    <property type="match status" value="1"/>
</dbReference>
<name>D8M8T7_BLAHO</name>
<dbReference type="OrthoDB" id="10255969at2759"/>
<comment type="subcellular location">
    <subcellularLocation>
        <location evidence="1">Membrane</location>
        <topology evidence="1">Multi-pass membrane protein</topology>
    </subcellularLocation>
</comment>
<keyword evidence="9 10" id="KW-0472">Membrane</keyword>
<dbReference type="RefSeq" id="XP_012898524.1">
    <property type="nucleotide sequence ID" value="XM_013043070.1"/>
</dbReference>
<accession>D8M8T7</accession>
<feature type="transmembrane region" description="Helical" evidence="10">
    <location>
        <begin position="639"/>
        <end position="656"/>
    </location>
</feature>
<keyword evidence="5" id="KW-0677">Repeat</keyword>
<dbReference type="InterPro" id="IPR013525">
    <property type="entry name" value="ABC2_TM"/>
</dbReference>
<feature type="transmembrane region" description="Helical" evidence="10">
    <location>
        <begin position="496"/>
        <end position="521"/>
    </location>
</feature>
<feature type="transmembrane region" description="Helical" evidence="10">
    <location>
        <begin position="542"/>
        <end position="570"/>
    </location>
</feature>
<evidence type="ECO:0000313" key="13">
    <source>
        <dbReference type="Proteomes" id="UP000008312"/>
    </source>
</evidence>
<feature type="transmembrane region" description="Helical" evidence="10">
    <location>
        <begin position="689"/>
        <end position="707"/>
    </location>
</feature>
<dbReference type="GO" id="GO:0005524">
    <property type="term" value="F:ATP binding"/>
    <property type="evidence" value="ECO:0007669"/>
    <property type="project" value="UniProtKB-KW"/>
</dbReference>
<evidence type="ECO:0000256" key="8">
    <source>
        <dbReference type="ARBA" id="ARBA00022989"/>
    </source>
</evidence>
<reference evidence="12" key="1">
    <citation type="submission" date="2010-02" db="EMBL/GenBank/DDBJ databases">
        <title>Sequencing and annotation of the Blastocystis hominis genome.</title>
        <authorList>
            <person name="Wincker P."/>
        </authorList>
    </citation>
    <scope>NUCLEOTIDE SEQUENCE</scope>
    <source>
        <strain evidence="12">Singapore isolate B</strain>
    </source>
</reference>
<proteinExistence type="inferred from homology"/>
<evidence type="ECO:0000256" key="1">
    <source>
        <dbReference type="ARBA" id="ARBA00004141"/>
    </source>
</evidence>
<keyword evidence="8 10" id="KW-1133">Transmembrane helix</keyword>
<evidence type="ECO:0000256" key="9">
    <source>
        <dbReference type="ARBA" id="ARBA00023136"/>
    </source>
</evidence>
<evidence type="ECO:0000259" key="11">
    <source>
        <dbReference type="PROSITE" id="PS50893"/>
    </source>
</evidence>
<dbReference type="InParanoid" id="D8M8T7"/>
<dbReference type="SMART" id="SM00382">
    <property type="entry name" value="AAA"/>
    <property type="match status" value="1"/>
</dbReference>
<evidence type="ECO:0000256" key="6">
    <source>
        <dbReference type="ARBA" id="ARBA00022741"/>
    </source>
</evidence>
<dbReference type="PROSITE" id="PS50893">
    <property type="entry name" value="ABC_TRANSPORTER_2"/>
    <property type="match status" value="1"/>
</dbReference>
<dbReference type="InterPro" id="IPR003593">
    <property type="entry name" value="AAA+_ATPase"/>
</dbReference>
<protein>
    <recommendedName>
        <fullName evidence="11">ABC transporter domain-containing protein</fullName>
    </recommendedName>
</protein>
<evidence type="ECO:0000256" key="7">
    <source>
        <dbReference type="ARBA" id="ARBA00022840"/>
    </source>
</evidence>
<dbReference type="SUPFAM" id="SSF52540">
    <property type="entry name" value="P-loop containing nucleoside triphosphate hydrolases"/>
    <property type="match status" value="2"/>
</dbReference>
<dbReference type="OMA" id="TYFEEHT"/>
<dbReference type="InterPro" id="IPR027417">
    <property type="entry name" value="P-loop_NTPase"/>
</dbReference>
<dbReference type="Pfam" id="PF12698">
    <property type="entry name" value="ABC2_membrane_3"/>
    <property type="match status" value="1"/>
</dbReference>
<dbReference type="Pfam" id="PF00005">
    <property type="entry name" value="ABC_tran"/>
    <property type="match status" value="2"/>
</dbReference>
<dbReference type="Gene3D" id="3.40.50.300">
    <property type="entry name" value="P-loop containing nucleotide triphosphate hydrolases"/>
    <property type="match status" value="2"/>
</dbReference>
<dbReference type="AlphaFoldDB" id="D8M8T7"/>
<dbReference type="GO" id="GO:0016887">
    <property type="term" value="F:ATP hydrolysis activity"/>
    <property type="evidence" value="ECO:0007669"/>
    <property type="project" value="InterPro"/>
</dbReference>
<dbReference type="PROSITE" id="PS00211">
    <property type="entry name" value="ABC_TRANSPORTER_1"/>
    <property type="match status" value="2"/>
</dbReference>
<dbReference type="Proteomes" id="UP000008312">
    <property type="component" value="Unassembled WGS sequence"/>
</dbReference>
<evidence type="ECO:0000256" key="3">
    <source>
        <dbReference type="ARBA" id="ARBA00022448"/>
    </source>
</evidence>
<keyword evidence="6" id="KW-0547">Nucleotide-binding</keyword>
<dbReference type="EMBL" id="FN668688">
    <property type="protein sequence ID" value="CBK24476.2"/>
    <property type="molecule type" value="Genomic_DNA"/>
</dbReference>
<dbReference type="PANTHER" id="PTHR19229">
    <property type="entry name" value="ATP-BINDING CASSETTE TRANSPORTER SUBFAMILY A ABCA"/>
    <property type="match status" value="1"/>
</dbReference>
<sequence length="1084" mass="121949">MTTGDAYFFGKSLLHEMKEIRKELGVCPQQNLLIDVLTCREHLLLFGRLRKVDPEKLPGLVEESLKDIGMLDKADTYVKNLSGGMKRRLNVAMAMIGDPRVVLLDEPTSGMDPTSRHQVWEYLEKKKKGRVIVLCTHFMDEADFLGDRIVIMSHGKLQVAGSSLFLKNRYGLGYHFEIAKNADADDQKILSHIQTFIKEAKIEETNHMSCQIIVPRESVEQFADVLESLENKKDELHISSSGVAATSLEEVFLNLAAEAEMGVDTSQALDQPKPSPLEASPIAQSKEFPVSEGTFSVTRQVKTLIWKKALMSVRQKKELLQQIVAPIFCMAFGILFLFLGDLFMGVQTTSQLIFDESILETSATNHSLGILYVYNNATEKVIMENWIGSQIPLYPESRLFAEDVTDSIEDISDDSQIARYILDHSYNLALVQPTTTPLGPCMRIWFNTSYSGVLPLMHTTLDSAQLNMASGSTGISLNVSYNSLPTTARNTSVLKILFTLFFCIYVCEGINFVPIYAGVAVARERISQARLQQRLMGVYDVLYWLSVLIFDLLLSLPVILIFYFVCYFFASGMKTSALPLTLTLLGFSWACLPFCYLLSLPYKSAASAEKNLTNVVMLTMLAAMLVTFLLNQFNLNPTIFNLITYIVYLVPGYTVMDVTYRVALFFGPNSLIEGLVLPSPFSWEYCGRAMTYLYIEGFVFFILLIYVERWTWIKTDKVNYDAQPYRPTDEDVAKEIERVRATKNDAVCVDGVWKVYPGGKKTPPVEACRDVTFGICEGDCFGLIGPNGAGKTSIISILMGTLGFNKGTCSIKNCPIPKEVKKAYTYLGYCPQFDVLFDCLTTYECLWFYGGIKGIDCLQLPSVIENILICLGLEEHRDKFTRDLSGGNKRRLCVAIAFMGNPQVIIMDEPSTGLDPVSRRKLWNIIKSSSTSRSFLLTTHLMEEADALCNRIAIMVNGQIECIGSSQHLKSKYGDGYTLDLKTEDDKKKMDEVLEFLNSQVGKIEIRESHGSHAIVILPTGKPLSFLFRLLESNKEKLGIKEYTLSQSTLDQVFIQFAKKQREETVMLTQEEALKSMYFCLFYM</sequence>
<evidence type="ECO:0000256" key="4">
    <source>
        <dbReference type="ARBA" id="ARBA00022692"/>
    </source>
</evidence>
<dbReference type="InterPro" id="IPR026082">
    <property type="entry name" value="ABCA"/>
</dbReference>
<feature type="transmembrane region" description="Helical" evidence="10">
    <location>
        <begin position="323"/>
        <end position="344"/>
    </location>
</feature>
<dbReference type="CDD" id="cd03263">
    <property type="entry name" value="ABC_subfamily_A"/>
    <property type="match status" value="2"/>
</dbReference>
<dbReference type="FunFam" id="3.40.50.300:FF:000335">
    <property type="entry name" value="ATP binding cassette subfamily A member 5"/>
    <property type="match status" value="1"/>
</dbReference>
<comment type="similarity">
    <text evidence="2">Belongs to the ABC transporter superfamily. ABCA family.</text>
</comment>
<evidence type="ECO:0000256" key="5">
    <source>
        <dbReference type="ARBA" id="ARBA00022737"/>
    </source>
</evidence>
<keyword evidence="4 10" id="KW-0812">Transmembrane</keyword>
<feature type="transmembrane region" description="Helical" evidence="10">
    <location>
        <begin position="576"/>
        <end position="600"/>
    </location>
</feature>
<feature type="transmembrane region" description="Helical" evidence="10">
    <location>
        <begin position="612"/>
        <end position="633"/>
    </location>
</feature>
<organism evidence="12">
    <name type="scientific">Blastocystis hominis</name>
    <dbReference type="NCBI Taxonomy" id="12968"/>
    <lineage>
        <taxon>Eukaryota</taxon>
        <taxon>Sar</taxon>
        <taxon>Stramenopiles</taxon>
        <taxon>Bigyra</taxon>
        <taxon>Opalozoa</taxon>
        <taxon>Opalinata</taxon>
        <taxon>Blastocystidae</taxon>
        <taxon>Blastocystis</taxon>
    </lineage>
</organism>
<dbReference type="InterPro" id="IPR003439">
    <property type="entry name" value="ABC_transporter-like_ATP-bd"/>
</dbReference>
<evidence type="ECO:0000256" key="2">
    <source>
        <dbReference type="ARBA" id="ARBA00008869"/>
    </source>
</evidence>
<keyword evidence="13" id="KW-1185">Reference proteome</keyword>
<dbReference type="GeneID" id="24921247"/>
<keyword evidence="3" id="KW-0813">Transport</keyword>